<evidence type="ECO:0000256" key="5">
    <source>
        <dbReference type="SAM" id="MobiDB-lite"/>
    </source>
</evidence>
<gene>
    <name evidence="7" type="ORF">KFE25_006667</name>
</gene>
<dbReference type="Pfam" id="PF00076">
    <property type="entry name" value="RRM_1"/>
    <property type="match status" value="1"/>
</dbReference>
<organism evidence="7 8">
    <name type="scientific">Diacronema lutheri</name>
    <name type="common">Unicellular marine alga</name>
    <name type="synonym">Monochrysis lutheri</name>
    <dbReference type="NCBI Taxonomy" id="2081491"/>
    <lineage>
        <taxon>Eukaryota</taxon>
        <taxon>Haptista</taxon>
        <taxon>Haptophyta</taxon>
        <taxon>Pavlovophyceae</taxon>
        <taxon>Pavlovales</taxon>
        <taxon>Pavlovaceae</taxon>
        <taxon>Diacronema</taxon>
    </lineage>
</organism>
<proteinExistence type="predicted"/>
<dbReference type="Gene3D" id="3.30.70.330">
    <property type="match status" value="3"/>
</dbReference>
<dbReference type="GO" id="GO:0003723">
    <property type="term" value="F:RNA binding"/>
    <property type="evidence" value="ECO:0007669"/>
    <property type="project" value="UniProtKB-UniRule"/>
</dbReference>
<feature type="compositionally biased region" description="Basic and acidic residues" evidence="5">
    <location>
        <begin position="52"/>
        <end position="67"/>
    </location>
</feature>
<evidence type="ECO:0000256" key="3">
    <source>
        <dbReference type="ARBA" id="ARBA00023187"/>
    </source>
</evidence>
<keyword evidence="1" id="KW-0507">mRNA processing</keyword>
<dbReference type="PANTHER" id="PTHR23139">
    <property type="entry name" value="RNA-BINDING PROTEIN"/>
    <property type="match status" value="1"/>
</dbReference>
<reference evidence="7" key="1">
    <citation type="submission" date="2021-05" db="EMBL/GenBank/DDBJ databases">
        <title>The genome of the haptophyte Pavlova lutheri (Diacronema luteri, Pavlovales) - a model for lipid biosynthesis in eukaryotic algae.</title>
        <authorList>
            <person name="Hulatt C.J."/>
            <person name="Posewitz M.C."/>
        </authorList>
    </citation>
    <scope>NUCLEOTIDE SEQUENCE</scope>
    <source>
        <strain evidence="7">NIVA-4/92</strain>
    </source>
</reference>
<accession>A0A8J6CF44</accession>
<evidence type="ECO:0000256" key="2">
    <source>
        <dbReference type="ARBA" id="ARBA00022884"/>
    </source>
</evidence>
<comment type="caution">
    <text evidence="7">The sequence shown here is derived from an EMBL/GenBank/DDBJ whole genome shotgun (WGS) entry which is preliminary data.</text>
</comment>
<feature type="region of interest" description="Disordered" evidence="5">
    <location>
        <begin position="43"/>
        <end position="74"/>
    </location>
</feature>
<dbReference type="GO" id="GO:0008380">
    <property type="term" value="P:RNA splicing"/>
    <property type="evidence" value="ECO:0007669"/>
    <property type="project" value="UniProtKB-KW"/>
</dbReference>
<dbReference type="FunFam" id="3.30.70.330:FF:000097">
    <property type="entry name" value="U2 snRNP auxiliary factor large subunit"/>
    <property type="match status" value="1"/>
</dbReference>
<evidence type="ECO:0000256" key="1">
    <source>
        <dbReference type="ARBA" id="ARBA00022664"/>
    </source>
</evidence>
<keyword evidence="8" id="KW-1185">Reference proteome</keyword>
<dbReference type="InterPro" id="IPR012677">
    <property type="entry name" value="Nucleotide-bd_a/b_plait_sf"/>
</dbReference>
<feature type="domain" description="RRM" evidence="6">
    <location>
        <begin position="518"/>
        <end position="608"/>
    </location>
</feature>
<sequence>MLPGYAGGMVTGLGPGMGPHGAMAPLPMELPPHEEAPHDLLDTRRRHGGMPEPERERQRDYDDEQLRSRRRGKWDEMSANGAAALLPVAAPLPASAYALPAPHGCAMLESAPPVGASMAARPAMPQHAQPLASPAGMGPYGYGAPAPPHGPLGPLAPPLPPRPVQQQASKKQREIYVGNLLQHVVSAQMLKDFFSQILQSLPGFDPSAGVPVVNVQMSGEGKFAFVELRDETLAATMLKLDKVELCGRLLNVGRPSGYLPSGAPVIPLDTSRLRLPGINAQPSSAVGYVTAQLPKPPAVAPPAVAPPPANRKQRELYVGNLAVGLVTAQMLRDLFTLPLQSMPGFDPSKGAAVVNVDMARDGKFAFVELRDEALAATAISLFHEMDLCGRKLHIGRPRGYVDPATGAAAAAGFAAAHYTPLVAGGGAAVGAAYYPPTAQPSHAALAHMCAPPPQPAYAPAPLHAAVGAGGGYMMHQPSTHYPPSSSMMHPAALQQQPLTAAPLAMAHGAYDSGALGTPFLCLDNLVSAEALRDEREYAEIVRDIQTECQKCGPVLEIRVPRPGRPELAPYIGRAFVRFADIGAARGACAALNGRAFDGNIVRATFVTAQAYNVVGMC</sequence>
<dbReference type="SMART" id="SM00360">
    <property type="entry name" value="RRM"/>
    <property type="match status" value="3"/>
</dbReference>
<dbReference type="OMA" id="YINHERR"/>
<dbReference type="CDD" id="cd12232">
    <property type="entry name" value="RRM3_U2AF65"/>
    <property type="match status" value="1"/>
</dbReference>
<keyword evidence="2 4" id="KW-0694">RNA-binding</keyword>
<dbReference type="InterPro" id="IPR035979">
    <property type="entry name" value="RBD_domain_sf"/>
</dbReference>
<dbReference type="GO" id="GO:0006397">
    <property type="term" value="P:mRNA processing"/>
    <property type="evidence" value="ECO:0007669"/>
    <property type="project" value="UniProtKB-KW"/>
</dbReference>
<dbReference type="OrthoDB" id="431068at2759"/>
<feature type="compositionally biased region" description="Pro residues" evidence="5">
    <location>
        <begin position="145"/>
        <end position="163"/>
    </location>
</feature>
<keyword evidence="3" id="KW-0508">mRNA splicing</keyword>
<dbReference type="SUPFAM" id="SSF54928">
    <property type="entry name" value="RNA-binding domain, RBD"/>
    <property type="match status" value="3"/>
</dbReference>
<dbReference type="PROSITE" id="PS50102">
    <property type="entry name" value="RRM"/>
    <property type="match status" value="3"/>
</dbReference>
<feature type="domain" description="RRM" evidence="6">
    <location>
        <begin position="314"/>
        <end position="399"/>
    </location>
</feature>
<evidence type="ECO:0000313" key="7">
    <source>
        <dbReference type="EMBL" id="KAG8467615.1"/>
    </source>
</evidence>
<dbReference type="AlphaFoldDB" id="A0A8J6CF44"/>
<evidence type="ECO:0000313" key="8">
    <source>
        <dbReference type="Proteomes" id="UP000751190"/>
    </source>
</evidence>
<feature type="domain" description="RRM" evidence="6">
    <location>
        <begin position="173"/>
        <end position="257"/>
    </location>
</feature>
<dbReference type="InterPro" id="IPR000504">
    <property type="entry name" value="RRM_dom"/>
</dbReference>
<evidence type="ECO:0000256" key="4">
    <source>
        <dbReference type="PROSITE-ProRule" id="PRU00176"/>
    </source>
</evidence>
<feature type="region of interest" description="Disordered" evidence="5">
    <location>
        <begin position="139"/>
        <end position="171"/>
    </location>
</feature>
<evidence type="ECO:0000259" key="6">
    <source>
        <dbReference type="PROSITE" id="PS50102"/>
    </source>
</evidence>
<dbReference type="EMBL" id="JAGTXO010000005">
    <property type="protein sequence ID" value="KAG8467615.1"/>
    <property type="molecule type" value="Genomic_DNA"/>
</dbReference>
<dbReference type="Proteomes" id="UP000751190">
    <property type="component" value="Unassembled WGS sequence"/>
</dbReference>
<protein>
    <recommendedName>
        <fullName evidence="6">RRM domain-containing protein</fullName>
    </recommendedName>
</protein>
<name>A0A8J6CF44_DIALT</name>